<reference evidence="1" key="1">
    <citation type="submission" date="2023-10" db="EMBL/GenBank/DDBJ databases">
        <authorList>
            <person name="Chen Y."/>
            <person name="Shah S."/>
            <person name="Dougan E. K."/>
            <person name="Thang M."/>
            <person name="Chan C."/>
        </authorList>
    </citation>
    <scope>NUCLEOTIDE SEQUENCE [LARGE SCALE GENOMIC DNA]</scope>
</reference>
<evidence type="ECO:0008006" key="3">
    <source>
        <dbReference type="Google" id="ProtNLM"/>
    </source>
</evidence>
<comment type="caution">
    <text evidence="1">The sequence shown here is derived from an EMBL/GenBank/DDBJ whole genome shotgun (WGS) entry which is preliminary data.</text>
</comment>
<dbReference type="InterPro" id="IPR036397">
    <property type="entry name" value="RNaseH_sf"/>
</dbReference>
<gene>
    <name evidence="1" type="ORF">PCOR1329_LOCUS19337</name>
</gene>
<name>A0ABN9RE18_9DINO</name>
<keyword evidence="2" id="KW-1185">Reference proteome</keyword>
<feature type="non-terminal residue" evidence="1">
    <location>
        <position position="334"/>
    </location>
</feature>
<protein>
    <recommendedName>
        <fullName evidence="3">RNase H type-1 domain-containing protein</fullName>
    </recommendedName>
</protein>
<dbReference type="Proteomes" id="UP001189429">
    <property type="component" value="Unassembled WGS sequence"/>
</dbReference>
<organism evidence="1 2">
    <name type="scientific">Prorocentrum cordatum</name>
    <dbReference type="NCBI Taxonomy" id="2364126"/>
    <lineage>
        <taxon>Eukaryota</taxon>
        <taxon>Sar</taxon>
        <taxon>Alveolata</taxon>
        <taxon>Dinophyceae</taxon>
        <taxon>Prorocentrales</taxon>
        <taxon>Prorocentraceae</taxon>
        <taxon>Prorocentrum</taxon>
    </lineage>
</organism>
<dbReference type="Gene3D" id="3.30.420.10">
    <property type="entry name" value="Ribonuclease H-like superfamily/Ribonuclease H"/>
    <property type="match status" value="1"/>
</dbReference>
<accession>A0ABN9RE18</accession>
<dbReference type="SUPFAM" id="SSF53098">
    <property type="entry name" value="Ribonuclease H-like"/>
    <property type="match status" value="1"/>
</dbReference>
<evidence type="ECO:0000313" key="1">
    <source>
        <dbReference type="EMBL" id="CAK0816332.1"/>
    </source>
</evidence>
<dbReference type="EMBL" id="CAUYUJ010006165">
    <property type="protein sequence ID" value="CAK0816332.1"/>
    <property type="molecule type" value="Genomic_DNA"/>
</dbReference>
<dbReference type="InterPro" id="IPR012337">
    <property type="entry name" value="RNaseH-like_sf"/>
</dbReference>
<proteinExistence type="predicted"/>
<sequence>MILATPAPTLYQNVCGDDLHPAARCALDSTPNGNNRHKTKNFYADASYNMKKKDSCSWAFMLLQEANMFEERTFRGACYGIVSDSHNVDLNSSAYTNTTGEIMAVIQTLMLIIAANESQHVNAFTCSKTVIDICHGTVTSTADHDLSMHLKLVFACNNTIASIDLHRVPSHEGMPWRELAGCLSKRERKNHDKREPTNHGPRNFQLAITTSKYYQWRKILDNNHRYRHAYPAKPECMMAPTGKANIPAEIKINIMTYNVESAREAKPTVKNKMTRAGRLTNEWRGAIMRRQLQHRGVHLTGIQEGRNKRRAATSNGYHMISSPHQNYNCGCELW</sequence>
<evidence type="ECO:0000313" key="2">
    <source>
        <dbReference type="Proteomes" id="UP001189429"/>
    </source>
</evidence>